<sequence length="141" mass="15549">MATKFYRPIGLLDQLQRDMSSVIGASVSKNETQWSPAVDIVESEAGFTVYVDVPGVNLTEIEITADNGVLSIDGQRTGFAQDETIAFQRNERVNGKFLRRFTLPDNIDVDGITANYQDGVLRVSLPKSVRTQGRKIDIKAA</sequence>
<reference evidence="4 5" key="1">
    <citation type="journal article" date="2012" name="J. Bacteriol.">
        <title>Complete genome sequences of Methylophaga sp. strain JAM1 and Methylophaga sp. strain JAM7.</title>
        <authorList>
            <person name="Villeneuve C."/>
            <person name="Martineau C."/>
            <person name="Mauffrey F."/>
            <person name="Villemur R."/>
        </authorList>
    </citation>
    <scope>NUCLEOTIDE SEQUENCE [LARGE SCALE GENOMIC DNA]</scope>
    <source>
        <strain evidence="4 5">JAM7</strain>
    </source>
</reference>
<organism evidence="4 5">
    <name type="scientific">Methylophaga frappieri (strain ATCC BAA-2434 / DSM 25690 / JAM7)</name>
    <dbReference type="NCBI Taxonomy" id="754477"/>
    <lineage>
        <taxon>Bacteria</taxon>
        <taxon>Pseudomonadati</taxon>
        <taxon>Pseudomonadota</taxon>
        <taxon>Gammaproteobacteria</taxon>
        <taxon>Thiotrichales</taxon>
        <taxon>Piscirickettsiaceae</taxon>
        <taxon>Methylophaga</taxon>
    </lineage>
</organism>
<dbReference type="EMBL" id="CP003380">
    <property type="protein sequence ID" value="AFJ01434.1"/>
    <property type="molecule type" value="Genomic_DNA"/>
</dbReference>
<dbReference type="InterPro" id="IPR002068">
    <property type="entry name" value="A-crystallin/Hsp20_dom"/>
</dbReference>
<dbReference type="InterPro" id="IPR008978">
    <property type="entry name" value="HSP20-like_chaperone"/>
</dbReference>
<protein>
    <submittedName>
        <fullName evidence="4">Low molecular weight heat shock protein</fullName>
    </submittedName>
</protein>
<dbReference type="Gene3D" id="2.60.40.790">
    <property type="match status" value="1"/>
</dbReference>
<evidence type="ECO:0000313" key="5">
    <source>
        <dbReference type="Proteomes" id="UP000009145"/>
    </source>
</evidence>
<dbReference type="AlphaFoldDB" id="I1YEU1"/>
<evidence type="ECO:0000259" key="3">
    <source>
        <dbReference type="PROSITE" id="PS01031"/>
    </source>
</evidence>
<evidence type="ECO:0000256" key="2">
    <source>
        <dbReference type="RuleBase" id="RU003616"/>
    </source>
</evidence>
<dbReference type="CDD" id="cd06464">
    <property type="entry name" value="ACD_sHsps-like"/>
    <property type="match status" value="1"/>
</dbReference>
<keyword evidence="4" id="KW-0346">Stress response</keyword>
<keyword evidence="5" id="KW-1185">Reference proteome</keyword>
<proteinExistence type="inferred from homology"/>
<evidence type="ECO:0000313" key="4">
    <source>
        <dbReference type="EMBL" id="AFJ01434.1"/>
    </source>
</evidence>
<dbReference type="InterPro" id="IPR031107">
    <property type="entry name" value="Small_HSP"/>
</dbReference>
<dbReference type="STRING" id="754477.Q7C_255"/>
<dbReference type="eggNOG" id="COG0071">
    <property type="taxonomic scope" value="Bacteria"/>
</dbReference>
<dbReference type="PROSITE" id="PS01031">
    <property type="entry name" value="SHSP"/>
    <property type="match status" value="1"/>
</dbReference>
<dbReference type="PATRIC" id="fig|754477.3.peg.253"/>
<dbReference type="Pfam" id="PF00011">
    <property type="entry name" value="HSP20"/>
    <property type="match status" value="1"/>
</dbReference>
<accession>I1YEU1</accession>
<feature type="domain" description="SHSP" evidence="3">
    <location>
        <begin position="29"/>
        <end position="141"/>
    </location>
</feature>
<name>I1YEU1_METFJ</name>
<evidence type="ECO:0000256" key="1">
    <source>
        <dbReference type="PROSITE-ProRule" id="PRU00285"/>
    </source>
</evidence>
<dbReference type="OrthoDB" id="9792695at2"/>
<dbReference type="HOGENOM" id="CLU_046737_9_0_6"/>
<comment type="similarity">
    <text evidence="1 2">Belongs to the small heat shock protein (HSP20) family.</text>
</comment>
<dbReference type="Proteomes" id="UP000009145">
    <property type="component" value="Chromosome"/>
</dbReference>
<dbReference type="KEGG" id="mec:Q7C_255"/>
<dbReference type="RefSeq" id="WP_014702884.1">
    <property type="nucleotide sequence ID" value="NC_017856.1"/>
</dbReference>
<dbReference type="PANTHER" id="PTHR11527">
    <property type="entry name" value="HEAT-SHOCK PROTEIN 20 FAMILY MEMBER"/>
    <property type="match status" value="1"/>
</dbReference>
<gene>
    <name evidence="4" type="ordered locus">Q7C_255</name>
</gene>
<dbReference type="SUPFAM" id="SSF49764">
    <property type="entry name" value="HSP20-like chaperones"/>
    <property type="match status" value="1"/>
</dbReference>